<feature type="region of interest" description="Disordered" evidence="1">
    <location>
        <begin position="355"/>
        <end position="539"/>
    </location>
</feature>
<feature type="compositionally biased region" description="Low complexity" evidence="1">
    <location>
        <begin position="301"/>
        <end position="310"/>
    </location>
</feature>
<feature type="compositionally biased region" description="Pro residues" evidence="1">
    <location>
        <begin position="26"/>
        <end position="40"/>
    </location>
</feature>
<name>A0A6A5X0X7_9PLEO</name>
<feature type="compositionally biased region" description="Low complexity" evidence="1">
    <location>
        <begin position="171"/>
        <end position="186"/>
    </location>
</feature>
<dbReference type="Proteomes" id="UP000799779">
    <property type="component" value="Unassembled WGS sequence"/>
</dbReference>
<organism evidence="4 5">
    <name type="scientific">Amniculicola lignicola CBS 123094</name>
    <dbReference type="NCBI Taxonomy" id="1392246"/>
    <lineage>
        <taxon>Eukaryota</taxon>
        <taxon>Fungi</taxon>
        <taxon>Dikarya</taxon>
        <taxon>Ascomycota</taxon>
        <taxon>Pezizomycotina</taxon>
        <taxon>Dothideomycetes</taxon>
        <taxon>Pleosporomycetidae</taxon>
        <taxon>Pleosporales</taxon>
        <taxon>Amniculicolaceae</taxon>
        <taxon>Amniculicola</taxon>
    </lineage>
</organism>
<feature type="compositionally biased region" description="Basic residues" evidence="1">
    <location>
        <begin position="356"/>
        <end position="366"/>
    </location>
</feature>
<feature type="region of interest" description="Disordered" evidence="1">
    <location>
        <begin position="21"/>
        <end position="40"/>
    </location>
</feature>
<dbReference type="OrthoDB" id="5419608at2759"/>
<feature type="region of interest" description="Disordered" evidence="1">
    <location>
        <begin position="136"/>
        <end position="224"/>
    </location>
</feature>
<feature type="compositionally biased region" description="Low complexity" evidence="1">
    <location>
        <begin position="136"/>
        <end position="163"/>
    </location>
</feature>
<accession>A0A6A5X0X7</accession>
<keyword evidence="2" id="KW-0472">Membrane</keyword>
<feature type="signal peptide" evidence="3">
    <location>
        <begin position="1"/>
        <end position="23"/>
    </location>
</feature>
<evidence type="ECO:0000313" key="5">
    <source>
        <dbReference type="Proteomes" id="UP000799779"/>
    </source>
</evidence>
<feature type="compositionally biased region" description="Polar residues" evidence="1">
    <location>
        <begin position="187"/>
        <end position="207"/>
    </location>
</feature>
<feature type="compositionally biased region" description="Pro residues" evidence="1">
    <location>
        <begin position="445"/>
        <end position="470"/>
    </location>
</feature>
<keyword evidence="3" id="KW-0732">Signal</keyword>
<proteinExistence type="predicted"/>
<evidence type="ECO:0000256" key="3">
    <source>
        <dbReference type="SAM" id="SignalP"/>
    </source>
</evidence>
<feature type="region of interest" description="Disordered" evidence="1">
    <location>
        <begin position="284"/>
        <end position="316"/>
    </location>
</feature>
<dbReference type="AlphaFoldDB" id="A0A6A5X0X7"/>
<keyword evidence="2" id="KW-0812">Transmembrane</keyword>
<evidence type="ECO:0000256" key="1">
    <source>
        <dbReference type="SAM" id="MobiDB-lite"/>
    </source>
</evidence>
<evidence type="ECO:0000256" key="2">
    <source>
        <dbReference type="SAM" id="Phobius"/>
    </source>
</evidence>
<gene>
    <name evidence="4" type="ORF">P154DRAFT_351246</name>
</gene>
<feature type="chain" id="PRO_5025429438" description="Transmembrane protein" evidence="3">
    <location>
        <begin position="24"/>
        <end position="539"/>
    </location>
</feature>
<keyword evidence="5" id="KW-1185">Reference proteome</keyword>
<evidence type="ECO:0008006" key="6">
    <source>
        <dbReference type="Google" id="ProtNLM"/>
    </source>
</evidence>
<sequence length="539" mass="57691">MRSFNHLTTFLLVGAGVASLASGTPSPNPPPEALITPAPSPNTPAQILEELIRRQDPDALSLARVLLTAVPSWLRLIAATNLPAASSILWEEFLDGNRPDWFLDLPDDIQSYLIQQFAPTTVVPTDVPTSAAVLTETTGGTEGVSSAAESSAGEESSGDGNASTPTQTGKSTATRSTESTETPSASVSRPTRSNSLQTSLRTATSASLDLPNAAPTAAPALNPSGLSRAQKVGIGLGVPFAILGATALLLAIYLCLRRRRRKSINGSLPPSSPGFIPRFAFQEKDHQHSDDSENFPLNRASGGTSHTSSSFGDVGHNMAWDEDAREYNHHPPNRAMGVSNDIPTPIMAPALYHTHSSNRARGKRTSRASLHSVTEVTEPESEVESPVLPRQSPAMGMRTSAPRNLLPLEIPGASRIKRKPVASQDGGRPAVQVQGAEERKDTSSPPSPSPYVSPISPHPPTNPFRDPSPSPYTEDFGPEYRTGYDDIDNGLYGGHTSLSRYPASTMPQKQAKPRTEWPLQSGSRQKRTRSPMWDRVYEG</sequence>
<evidence type="ECO:0000313" key="4">
    <source>
        <dbReference type="EMBL" id="KAF2005075.1"/>
    </source>
</evidence>
<reference evidence="4" key="1">
    <citation type="journal article" date="2020" name="Stud. Mycol.">
        <title>101 Dothideomycetes genomes: a test case for predicting lifestyles and emergence of pathogens.</title>
        <authorList>
            <person name="Haridas S."/>
            <person name="Albert R."/>
            <person name="Binder M."/>
            <person name="Bloem J."/>
            <person name="Labutti K."/>
            <person name="Salamov A."/>
            <person name="Andreopoulos B."/>
            <person name="Baker S."/>
            <person name="Barry K."/>
            <person name="Bills G."/>
            <person name="Bluhm B."/>
            <person name="Cannon C."/>
            <person name="Castanera R."/>
            <person name="Culley D."/>
            <person name="Daum C."/>
            <person name="Ezra D."/>
            <person name="Gonzalez J."/>
            <person name="Henrissat B."/>
            <person name="Kuo A."/>
            <person name="Liang C."/>
            <person name="Lipzen A."/>
            <person name="Lutzoni F."/>
            <person name="Magnuson J."/>
            <person name="Mondo S."/>
            <person name="Nolan M."/>
            <person name="Ohm R."/>
            <person name="Pangilinan J."/>
            <person name="Park H.-J."/>
            <person name="Ramirez L."/>
            <person name="Alfaro M."/>
            <person name="Sun H."/>
            <person name="Tritt A."/>
            <person name="Yoshinaga Y."/>
            <person name="Zwiers L.-H."/>
            <person name="Turgeon B."/>
            <person name="Goodwin S."/>
            <person name="Spatafora J."/>
            <person name="Crous P."/>
            <person name="Grigoriev I."/>
        </authorList>
    </citation>
    <scope>NUCLEOTIDE SEQUENCE</scope>
    <source>
        <strain evidence="4">CBS 123094</strain>
    </source>
</reference>
<dbReference type="EMBL" id="ML977564">
    <property type="protein sequence ID" value="KAF2005075.1"/>
    <property type="molecule type" value="Genomic_DNA"/>
</dbReference>
<keyword evidence="2" id="KW-1133">Transmembrane helix</keyword>
<protein>
    <recommendedName>
        <fullName evidence="6">Transmembrane protein</fullName>
    </recommendedName>
</protein>
<feature type="compositionally biased region" description="Low complexity" evidence="1">
    <location>
        <begin position="210"/>
        <end position="223"/>
    </location>
</feature>
<feature type="transmembrane region" description="Helical" evidence="2">
    <location>
        <begin position="232"/>
        <end position="256"/>
    </location>
</feature>